<gene>
    <name evidence="2" type="ORF">F8388_026462</name>
</gene>
<evidence type="ECO:0000313" key="3">
    <source>
        <dbReference type="Proteomes" id="UP000525078"/>
    </source>
</evidence>
<dbReference type="Proteomes" id="UP000525078">
    <property type="component" value="Unassembled WGS sequence"/>
</dbReference>
<sequence>MCVCGLLATIRSLKASHSSAFTAATATTTTFFYPGLQSLSLLSIHISHYATIVELILISGTLNIASQFMIGVLSLVSIGIRLEKQFGFVLHKLEIVVNLLQMWSNCLCFEGVTFGSVNWNHTPLIRLWGELEFCLLFWSSLSSTTALEFCLFINFTHIGVRH</sequence>
<keyword evidence="1" id="KW-1133">Transmembrane helix</keyword>
<organism evidence="2 3">
    <name type="scientific">Cannabis sativa</name>
    <name type="common">Hemp</name>
    <name type="synonym">Marijuana</name>
    <dbReference type="NCBI Taxonomy" id="3483"/>
    <lineage>
        <taxon>Eukaryota</taxon>
        <taxon>Viridiplantae</taxon>
        <taxon>Streptophyta</taxon>
        <taxon>Embryophyta</taxon>
        <taxon>Tracheophyta</taxon>
        <taxon>Spermatophyta</taxon>
        <taxon>Magnoliopsida</taxon>
        <taxon>eudicotyledons</taxon>
        <taxon>Gunneridae</taxon>
        <taxon>Pentapetalae</taxon>
        <taxon>rosids</taxon>
        <taxon>fabids</taxon>
        <taxon>Rosales</taxon>
        <taxon>Cannabaceae</taxon>
        <taxon>Cannabis</taxon>
    </lineage>
</organism>
<evidence type="ECO:0000313" key="2">
    <source>
        <dbReference type="EMBL" id="KAF4357872.1"/>
    </source>
</evidence>
<name>A0A7J6EHK1_CANSA</name>
<dbReference type="AlphaFoldDB" id="A0A7J6EHK1"/>
<comment type="caution">
    <text evidence="2">The sequence shown here is derived from an EMBL/GenBank/DDBJ whole genome shotgun (WGS) entry which is preliminary data.</text>
</comment>
<proteinExistence type="predicted"/>
<reference evidence="2 3" key="1">
    <citation type="journal article" date="2020" name="bioRxiv">
        <title>Sequence and annotation of 42 cannabis genomes reveals extensive copy number variation in cannabinoid synthesis and pathogen resistance genes.</title>
        <authorList>
            <person name="Mckernan K.J."/>
            <person name="Helbert Y."/>
            <person name="Kane L.T."/>
            <person name="Ebling H."/>
            <person name="Zhang L."/>
            <person name="Liu B."/>
            <person name="Eaton Z."/>
            <person name="Mclaughlin S."/>
            <person name="Kingan S."/>
            <person name="Baybayan P."/>
            <person name="Concepcion G."/>
            <person name="Jordan M."/>
            <person name="Riva A."/>
            <person name="Barbazuk W."/>
            <person name="Harkins T."/>
        </authorList>
    </citation>
    <scope>NUCLEOTIDE SEQUENCE [LARGE SCALE GENOMIC DNA]</scope>
    <source>
        <strain evidence="3">cv. Jamaican Lion 4</strain>
        <tissue evidence="2">Leaf</tissue>
    </source>
</reference>
<keyword evidence="1" id="KW-0812">Transmembrane</keyword>
<feature type="transmembrane region" description="Helical" evidence="1">
    <location>
        <begin position="49"/>
        <end position="76"/>
    </location>
</feature>
<evidence type="ECO:0000256" key="1">
    <source>
        <dbReference type="SAM" id="Phobius"/>
    </source>
</evidence>
<protein>
    <submittedName>
        <fullName evidence="2">Uncharacterized protein</fullName>
    </submittedName>
</protein>
<accession>A0A7J6EHK1</accession>
<keyword evidence="1" id="KW-0472">Membrane</keyword>
<dbReference type="EMBL" id="JAATIP010000231">
    <property type="protein sequence ID" value="KAF4357872.1"/>
    <property type="molecule type" value="Genomic_DNA"/>
</dbReference>